<feature type="region of interest" description="Disordered" evidence="1">
    <location>
        <begin position="1"/>
        <end position="20"/>
    </location>
</feature>
<protein>
    <submittedName>
        <fullName evidence="2">Uncharacterized protein</fullName>
    </submittedName>
</protein>
<evidence type="ECO:0000313" key="2">
    <source>
        <dbReference type="EMBL" id="JAH04055.1"/>
    </source>
</evidence>
<evidence type="ECO:0000256" key="1">
    <source>
        <dbReference type="SAM" id="MobiDB-lite"/>
    </source>
</evidence>
<dbReference type="EMBL" id="GBXM01104522">
    <property type="protein sequence ID" value="JAH04055.1"/>
    <property type="molecule type" value="Transcribed_RNA"/>
</dbReference>
<reference evidence="2" key="1">
    <citation type="submission" date="2014-11" db="EMBL/GenBank/DDBJ databases">
        <authorList>
            <person name="Amaro Gonzalez C."/>
        </authorList>
    </citation>
    <scope>NUCLEOTIDE SEQUENCE</scope>
</reference>
<reference evidence="2" key="2">
    <citation type="journal article" date="2015" name="Fish Shellfish Immunol.">
        <title>Early steps in the European eel (Anguilla anguilla)-Vibrio vulnificus interaction in the gills: Role of the RtxA13 toxin.</title>
        <authorList>
            <person name="Callol A."/>
            <person name="Pajuelo D."/>
            <person name="Ebbesson L."/>
            <person name="Teles M."/>
            <person name="MacKenzie S."/>
            <person name="Amaro C."/>
        </authorList>
    </citation>
    <scope>NUCLEOTIDE SEQUENCE</scope>
</reference>
<accession>A0A0E9PIZ0</accession>
<sequence length="20" mass="2179">MSRIKLSEALENCPASKNTS</sequence>
<organism evidence="2">
    <name type="scientific">Anguilla anguilla</name>
    <name type="common">European freshwater eel</name>
    <name type="synonym">Muraena anguilla</name>
    <dbReference type="NCBI Taxonomy" id="7936"/>
    <lineage>
        <taxon>Eukaryota</taxon>
        <taxon>Metazoa</taxon>
        <taxon>Chordata</taxon>
        <taxon>Craniata</taxon>
        <taxon>Vertebrata</taxon>
        <taxon>Euteleostomi</taxon>
        <taxon>Actinopterygii</taxon>
        <taxon>Neopterygii</taxon>
        <taxon>Teleostei</taxon>
        <taxon>Anguilliformes</taxon>
        <taxon>Anguillidae</taxon>
        <taxon>Anguilla</taxon>
    </lineage>
</organism>
<name>A0A0E9PIZ0_ANGAN</name>
<dbReference type="AlphaFoldDB" id="A0A0E9PIZ0"/>
<proteinExistence type="predicted"/>